<dbReference type="Proteomes" id="UP001164539">
    <property type="component" value="Chromosome 4"/>
</dbReference>
<sequence>MGGADGRETAEELKPDQIQCIRPSDCVSRCRGCTVNMCTGGLCVCGCKFGFCGSSDEDCLPSKNCQSNCRSSGGGGGGSPSGSGGQSASNVRATYDFYDPEQNGWNLNACSRVTNKATGAQATVRIVDQCSNGGLDLDAGEFRRLDTNGRGNAQDHLMVNYQFVNC</sequence>
<organism evidence="1 2">
    <name type="scientific">Melia azedarach</name>
    <name type="common">Chinaberry tree</name>
    <dbReference type="NCBI Taxonomy" id="155640"/>
    <lineage>
        <taxon>Eukaryota</taxon>
        <taxon>Viridiplantae</taxon>
        <taxon>Streptophyta</taxon>
        <taxon>Embryophyta</taxon>
        <taxon>Tracheophyta</taxon>
        <taxon>Spermatophyta</taxon>
        <taxon>Magnoliopsida</taxon>
        <taxon>eudicotyledons</taxon>
        <taxon>Gunneridae</taxon>
        <taxon>Pentapetalae</taxon>
        <taxon>rosids</taxon>
        <taxon>malvids</taxon>
        <taxon>Sapindales</taxon>
        <taxon>Meliaceae</taxon>
        <taxon>Melia</taxon>
    </lineage>
</organism>
<gene>
    <name evidence="1" type="ORF">OWV82_007525</name>
</gene>
<evidence type="ECO:0000313" key="2">
    <source>
        <dbReference type="Proteomes" id="UP001164539"/>
    </source>
</evidence>
<evidence type="ECO:0000313" key="1">
    <source>
        <dbReference type="EMBL" id="KAJ4719564.1"/>
    </source>
</evidence>
<reference evidence="1 2" key="1">
    <citation type="journal article" date="2023" name="Science">
        <title>Complex scaffold remodeling in plant triterpene biosynthesis.</title>
        <authorList>
            <person name="De La Pena R."/>
            <person name="Hodgson H."/>
            <person name="Liu J.C."/>
            <person name="Stephenson M.J."/>
            <person name="Martin A.C."/>
            <person name="Owen C."/>
            <person name="Harkess A."/>
            <person name="Leebens-Mack J."/>
            <person name="Jimenez L.E."/>
            <person name="Osbourn A."/>
            <person name="Sattely E.S."/>
        </authorList>
    </citation>
    <scope>NUCLEOTIDE SEQUENCE [LARGE SCALE GENOMIC DNA]</scope>
    <source>
        <strain evidence="2">cv. JPN11</strain>
        <tissue evidence="1">Leaf</tissue>
    </source>
</reference>
<keyword evidence="2" id="KW-1185">Reference proteome</keyword>
<proteinExistence type="predicted"/>
<accession>A0ACC1Y9B6</accession>
<name>A0ACC1Y9B6_MELAZ</name>
<comment type="caution">
    <text evidence="1">The sequence shown here is derived from an EMBL/GenBank/DDBJ whole genome shotgun (WGS) entry which is preliminary data.</text>
</comment>
<dbReference type="EMBL" id="CM051397">
    <property type="protein sequence ID" value="KAJ4719564.1"/>
    <property type="molecule type" value="Genomic_DNA"/>
</dbReference>
<protein>
    <submittedName>
        <fullName evidence="1">Pathogenesis-related protein PR-4-like</fullName>
    </submittedName>
</protein>